<dbReference type="AlphaFoldDB" id="A0A5E4PWY1"/>
<evidence type="ECO:0000313" key="2">
    <source>
        <dbReference type="Proteomes" id="UP000324832"/>
    </source>
</evidence>
<sequence>MLHKIEHVLVFHTKNITFILSRLLRFFVIIFIPKNQNYIDNYSVSIPNIKFLRKFVHFILTHGREETAYLRVLGANHKI</sequence>
<accession>A0A5E4PWY1</accession>
<proteinExistence type="predicted"/>
<keyword evidence="2" id="KW-1185">Reference proteome</keyword>
<dbReference type="Proteomes" id="UP000324832">
    <property type="component" value="Unassembled WGS sequence"/>
</dbReference>
<gene>
    <name evidence="1" type="ORF">LSINAPIS_LOCUS2733</name>
</gene>
<reference evidence="1 2" key="1">
    <citation type="submission" date="2017-07" db="EMBL/GenBank/DDBJ databases">
        <authorList>
            <person name="Talla V."/>
            <person name="Backstrom N."/>
        </authorList>
    </citation>
    <scope>NUCLEOTIDE SEQUENCE [LARGE SCALE GENOMIC DNA]</scope>
</reference>
<dbReference type="EMBL" id="FZQP02000593">
    <property type="protein sequence ID" value="VVC89668.1"/>
    <property type="molecule type" value="Genomic_DNA"/>
</dbReference>
<evidence type="ECO:0000313" key="1">
    <source>
        <dbReference type="EMBL" id="VVC89668.1"/>
    </source>
</evidence>
<protein>
    <submittedName>
        <fullName evidence="1">Uncharacterized protein</fullName>
    </submittedName>
</protein>
<name>A0A5E4PWY1_9NEOP</name>
<organism evidence="1 2">
    <name type="scientific">Leptidea sinapis</name>
    <dbReference type="NCBI Taxonomy" id="189913"/>
    <lineage>
        <taxon>Eukaryota</taxon>
        <taxon>Metazoa</taxon>
        <taxon>Ecdysozoa</taxon>
        <taxon>Arthropoda</taxon>
        <taxon>Hexapoda</taxon>
        <taxon>Insecta</taxon>
        <taxon>Pterygota</taxon>
        <taxon>Neoptera</taxon>
        <taxon>Endopterygota</taxon>
        <taxon>Lepidoptera</taxon>
        <taxon>Glossata</taxon>
        <taxon>Ditrysia</taxon>
        <taxon>Papilionoidea</taxon>
        <taxon>Pieridae</taxon>
        <taxon>Dismorphiinae</taxon>
        <taxon>Leptidea</taxon>
    </lineage>
</organism>